<dbReference type="OrthoDB" id="1741517at2759"/>
<dbReference type="PANTHER" id="PTHR33710:SF71">
    <property type="entry name" value="ENDONUCLEASE_EXONUCLEASE_PHOSPHATASE DOMAIN-CONTAINING PROTEIN"/>
    <property type="match status" value="1"/>
</dbReference>
<protein>
    <submittedName>
        <fullName evidence="1">Dnase i-like superfamily protein</fullName>
    </submittedName>
</protein>
<dbReference type="AlphaFoldDB" id="A0A7J6VLN0"/>
<sequence length="649" mass="75601">MYKEGKQDLVREEEPLKEREFFKDHVMKPVQTRASVQKEKGETLVHSKDTLKTLKQNKQFEKGGQGKTRAAAVQASAHFRHCRVEFLPLSKVFYTTIVYASNHRSERKELWRDLLQIQPPSSEAWNVWGDFNCVLATNERYGCGLIHPNEIEDFVDYITKAGLVDLQFSGSFFTWNKTEGNTRKGSKLDRCLVNMQWSSIFPATTVEFKKPFISDHSPIQLSWFVEDRGSSPFRFNNAWTLHPAFMNLVEDNWITSFSGNPVYVLSQKLKVLKGILKHWAKEHFSNINGRVVAAKENMLEIQGLLEADPHDTMLINSEKEARSSYADLIRMEFEELKQKTNCTWMLKGDKCTTYFHGILKERKSRNKIWTVCDTYGNKITDRDAVQSLIVDHYSHLLDSDNEETTDLNSIDEMQVIHSLNEEDALDLLKDIKDDEIKACFFDINNYKSPGPDGFSALFYKFCWRVVGDEEGGLNLLDLKLWNKAAYCGLVFKVAAKDDNLWVMWVWAHHIKEWNFWSMEVPSECSWVWRNILLMRKTAVQFIQYRIANDITTSLWFDPWCKGQVRWDNMEARAQLIFPSETTVSELIENGQWKQFIHQLPQGNLKQDILNVDVARYLEADKVIWMPSPQGNFSSHFEYSALRITREKVL</sequence>
<accession>A0A7J6VLN0</accession>
<name>A0A7J6VLN0_THATH</name>
<proteinExistence type="predicted"/>
<evidence type="ECO:0000313" key="1">
    <source>
        <dbReference type="EMBL" id="KAF5186039.1"/>
    </source>
</evidence>
<dbReference type="EMBL" id="JABWDY010029903">
    <property type="protein sequence ID" value="KAF5186039.1"/>
    <property type="molecule type" value="Genomic_DNA"/>
</dbReference>
<dbReference type="SUPFAM" id="SSF56219">
    <property type="entry name" value="DNase I-like"/>
    <property type="match status" value="1"/>
</dbReference>
<dbReference type="Gene3D" id="3.60.10.10">
    <property type="entry name" value="Endonuclease/exonuclease/phosphatase"/>
    <property type="match status" value="1"/>
</dbReference>
<dbReference type="Proteomes" id="UP000554482">
    <property type="component" value="Unassembled WGS sequence"/>
</dbReference>
<comment type="caution">
    <text evidence="1">The sequence shown here is derived from an EMBL/GenBank/DDBJ whole genome shotgun (WGS) entry which is preliminary data.</text>
</comment>
<dbReference type="InterPro" id="IPR036691">
    <property type="entry name" value="Endo/exonu/phosph_ase_sf"/>
</dbReference>
<gene>
    <name evidence="1" type="ORF">FRX31_024375</name>
</gene>
<organism evidence="1 2">
    <name type="scientific">Thalictrum thalictroides</name>
    <name type="common">Rue-anemone</name>
    <name type="synonym">Anemone thalictroides</name>
    <dbReference type="NCBI Taxonomy" id="46969"/>
    <lineage>
        <taxon>Eukaryota</taxon>
        <taxon>Viridiplantae</taxon>
        <taxon>Streptophyta</taxon>
        <taxon>Embryophyta</taxon>
        <taxon>Tracheophyta</taxon>
        <taxon>Spermatophyta</taxon>
        <taxon>Magnoliopsida</taxon>
        <taxon>Ranunculales</taxon>
        <taxon>Ranunculaceae</taxon>
        <taxon>Thalictroideae</taxon>
        <taxon>Thalictrum</taxon>
    </lineage>
</organism>
<reference evidence="1 2" key="1">
    <citation type="submission" date="2020-06" db="EMBL/GenBank/DDBJ databases">
        <title>Transcriptomic and genomic resources for Thalictrum thalictroides and T. hernandezii: Facilitating candidate gene discovery in an emerging model plant lineage.</title>
        <authorList>
            <person name="Arias T."/>
            <person name="Riano-Pachon D.M."/>
            <person name="Di Stilio V.S."/>
        </authorList>
    </citation>
    <scope>NUCLEOTIDE SEQUENCE [LARGE SCALE GENOMIC DNA]</scope>
    <source>
        <strain evidence="2">cv. WT478/WT964</strain>
        <tissue evidence="1">Leaves</tissue>
    </source>
</reference>
<dbReference type="PANTHER" id="PTHR33710">
    <property type="entry name" value="BNAC02G09200D PROTEIN"/>
    <property type="match status" value="1"/>
</dbReference>
<evidence type="ECO:0000313" key="2">
    <source>
        <dbReference type="Proteomes" id="UP000554482"/>
    </source>
</evidence>
<keyword evidence="2" id="KW-1185">Reference proteome</keyword>